<protein>
    <recommendedName>
        <fullName evidence="1">Glycine-zipper-containing OmpA-like membrane domain-containing protein</fullName>
    </recommendedName>
</protein>
<sequence>MYDQEAKRAILGARSEALLGAHSGALLGAHSGALLGAHSGAHLGAQSGAHSGALLGAHSGAHLGAQSGAHSGALLGAHSGAHLGAHSGAHLGTQLPPPQKAQPTPLITGTLTLCEKDSIQDKTAFMLPFTMIISGPKASVGLRPVFKESYGFTRDGSRYTRSFRIKWCLTLNDLFSEAGKDKRITDLFTEGSHHRSLSVNFINQNLFGNKDPTQPRNCHYLVLFNNPVDKQTIMTLAR</sequence>
<name>A0ABY7EIE9_MYAAR</name>
<evidence type="ECO:0000259" key="1">
    <source>
        <dbReference type="Pfam" id="PF13436"/>
    </source>
</evidence>
<organism evidence="2 3">
    <name type="scientific">Mya arenaria</name>
    <name type="common">Soft-shell clam</name>
    <dbReference type="NCBI Taxonomy" id="6604"/>
    <lineage>
        <taxon>Eukaryota</taxon>
        <taxon>Metazoa</taxon>
        <taxon>Spiralia</taxon>
        <taxon>Lophotrochozoa</taxon>
        <taxon>Mollusca</taxon>
        <taxon>Bivalvia</taxon>
        <taxon>Autobranchia</taxon>
        <taxon>Heteroconchia</taxon>
        <taxon>Euheterodonta</taxon>
        <taxon>Imparidentia</taxon>
        <taxon>Neoheterodontei</taxon>
        <taxon>Myida</taxon>
        <taxon>Myoidea</taxon>
        <taxon>Myidae</taxon>
        <taxon>Mya</taxon>
    </lineage>
</organism>
<evidence type="ECO:0000313" key="3">
    <source>
        <dbReference type="Proteomes" id="UP001164746"/>
    </source>
</evidence>
<reference evidence="2" key="1">
    <citation type="submission" date="2022-11" db="EMBL/GenBank/DDBJ databases">
        <title>Centuries of genome instability and evolution in soft-shell clam transmissible cancer (bioRxiv).</title>
        <authorList>
            <person name="Hart S.F.M."/>
            <person name="Yonemitsu M.A."/>
            <person name="Giersch R.M."/>
            <person name="Beal B.F."/>
            <person name="Arriagada G."/>
            <person name="Davis B.W."/>
            <person name="Ostrander E.A."/>
            <person name="Goff S.P."/>
            <person name="Metzger M.J."/>
        </authorList>
    </citation>
    <scope>NUCLEOTIDE SEQUENCE</scope>
    <source>
        <strain evidence="2">MELC-2E11</strain>
        <tissue evidence="2">Siphon/mantle</tissue>
    </source>
</reference>
<dbReference type="Proteomes" id="UP001164746">
    <property type="component" value="Chromosome 6"/>
</dbReference>
<gene>
    <name evidence="2" type="ORF">MAR_018640</name>
</gene>
<dbReference type="Pfam" id="PF13436">
    <property type="entry name" value="Gly-zipper_OmpA"/>
    <property type="match status" value="1"/>
</dbReference>
<proteinExistence type="predicted"/>
<keyword evidence="3" id="KW-1185">Reference proteome</keyword>
<accession>A0ABY7EIE9</accession>
<dbReference type="EMBL" id="CP111017">
    <property type="protein sequence ID" value="WAR08682.1"/>
    <property type="molecule type" value="Genomic_DNA"/>
</dbReference>
<dbReference type="InterPro" id="IPR025693">
    <property type="entry name" value="Gly-zipper_OmpA-like_dom"/>
</dbReference>
<evidence type="ECO:0000313" key="2">
    <source>
        <dbReference type="EMBL" id="WAR08682.1"/>
    </source>
</evidence>
<feature type="domain" description="Glycine-zipper-containing OmpA-like membrane" evidence="1">
    <location>
        <begin position="59"/>
        <end position="93"/>
    </location>
</feature>